<feature type="non-terminal residue" evidence="2">
    <location>
        <position position="1"/>
    </location>
</feature>
<evidence type="ECO:0000313" key="2">
    <source>
        <dbReference type="EMBL" id="TMW80261.1"/>
    </source>
</evidence>
<organism evidence="2">
    <name type="scientific">Solanum chilense</name>
    <name type="common">Tomato</name>
    <name type="synonym">Lycopersicon chilense</name>
    <dbReference type="NCBI Taxonomy" id="4083"/>
    <lineage>
        <taxon>Eukaryota</taxon>
        <taxon>Viridiplantae</taxon>
        <taxon>Streptophyta</taxon>
        <taxon>Embryophyta</taxon>
        <taxon>Tracheophyta</taxon>
        <taxon>Spermatophyta</taxon>
        <taxon>Magnoliopsida</taxon>
        <taxon>eudicotyledons</taxon>
        <taxon>Gunneridae</taxon>
        <taxon>Pentapetalae</taxon>
        <taxon>asterids</taxon>
        <taxon>lamiids</taxon>
        <taxon>Solanales</taxon>
        <taxon>Solanaceae</taxon>
        <taxon>Solanoideae</taxon>
        <taxon>Solaneae</taxon>
        <taxon>Solanum</taxon>
        <taxon>Solanum subgen. Lycopersicon</taxon>
    </lineage>
</organism>
<proteinExistence type="predicted"/>
<name>A0A6N2AGN6_SOLCI</name>
<accession>A0A6N2AGN6</accession>
<keyword evidence="1" id="KW-1133">Transmembrane helix</keyword>
<feature type="transmembrane region" description="Helical" evidence="1">
    <location>
        <begin position="47"/>
        <end position="65"/>
    </location>
</feature>
<sequence>PFSYVYTYSYTCRWFLVVDRLHRSYIDLIVYDTWKTIVILYKEDLNIIWIWIEFLIVMKFMTISVRH</sequence>
<keyword evidence="1" id="KW-0812">Transmembrane</keyword>
<evidence type="ECO:0000256" key="1">
    <source>
        <dbReference type="SAM" id="Phobius"/>
    </source>
</evidence>
<dbReference type="AlphaFoldDB" id="A0A6N2AGN6"/>
<reference evidence="2" key="1">
    <citation type="submission" date="2019-05" db="EMBL/GenBank/DDBJ databases">
        <title>The de novo reference genome and transcriptome assemblies of the wild tomato species Solanum chilense.</title>
        <authorList>
            <person name="Stam R."/>
            <person name="Nosenko T."/>
            <person name="Hoerger A.C."/>
            <person name="Stephan W."/>
            <person name="Seidel M.A."/>
            <person name="Kuhn J.M.M."/>
            <person name="Haberer G."/>
            <person name="Tellier A."/>
        </authorList>
    </citation>
    <scope>NUCLEOTIDE SEQUENCE</scope>
    <source>
        <tissue evidence="2">Mature leaves</tissue>
    </source>
</reference>
<gene>
    <name evidence="2" type="ORF">EJD97_022144</name>
</gene>
<protein>
    <submittedName>
        <fullName evidence="2">Uncharacterized protein</fullName>
    </submittedName>
</protein>
<dbReference type="EMBL" id="RXGB01069073">
    <property type="protein sequence ID" value="TMW80261.1"/>
    <property type="molecule type" value="Genomic_DNA"/>
</dbReference>
<comment type="caution">
    <text evidence="2">The sequence shown here is derived from an EMBL/GenBank/DDBJ whole genome shotgun (WGS) entry which is preliminary data.</text>
</comment>
<keyword evidence="1" id="KW-0472">Membrane</keyword>